<gene>
    <name evidence="2" type="ORF">J6I44_08530</name>
</gene>
<accession>A0ABT3PLV2</accession>
<feature type="signal peptide" evidence="1">
    <location>
        <begin position="1"/>
        <end position="25"/>
    </location>
</feature>
<protein>
    <submittedName>
        <fullName evidence="2">Uncharacterized protein</fullName>
    </submittedName>
</protein>
<dbReference type="Proteomes" id="UP001207918">
    <property type="component" value="Unassembled WGS sequence"/>
</dbReference>
<name>A0ABT3PLV2_9BACT</name>
<keyword evidence="3" id="KW-1185">Reference proteome</keyword>
<dbReference type="RefSeq" id="WP_265765648.1">
    <property type="nucleotide sequence ID" value="NZ_JAGGJA010000005.1"/>
</dbReference>
<keyword evidence="1" id="KW-0732">Signal</keyword>
<evidence type="ECO:0000256" key="1">
    <source>
        <dbReference type="SAM" id="SignalP"/>
    </source>
</evidence>
<comment type="caution">
    <text evidence="2">The sequence shown here is derived from an EMBL/GenBank/DDBJ whole genome shotgun (WGS) entry which is preliminary data.</text>
</comment>
<sequence>MLLSIMRIHYLFLLAIILFSFPACSDSGTGSETGSTNKALGIRLINTGSEDLEVESRGDVYTVFCYKSEGCETFEGGGLSAHTIFPDNPEAIINYSSTDDSKTANGVKVAFKVISGEGKAEIVQGRAYVEDGWPEFEASKVVHTSNAFSTGETVRFEYGNTD</sequence>
<feature type="chain" id="PRO_5045799881" evidence="1">
    <location>
        <begin position="26"/>
        <end position="162"/>
    </location>
</feature>
<organism evidence="2 3">
    <name type="scientific">Fodinibius salsisoli</name>
    <dbReference type="NCBI Taxonomy" id="2820877"/>
    <lineage>
        <taxon>Bacteria</taxon>
        <taxon>Pseudomonadati</taxon>
        <taxon>Balneolota</taxon>
        <taxon>Balneolia</taxon>
        <taxon>Balneolales</taxon>
        <taxon>Balneolaceae</taxon>
        <taxon>Fodinibius</taxon>
    </lineage>
</organism>
<dbReference type="EMBL" id="JAGGJA010000005">
    <property type="protein sequence ID" value="MCW9706901.1"/>
    <property type="molecule type" value="Genomic_DNA"/>
</dbReference>
<proteinExistence type="predicted"/>
<evidence type="ECO:0000313" key="2">
    <source>
        <dbReference type="EMBL" id="MCW9706901.1"/>
    </source>
</evidence>
<evidence type="ECO:0000313" key="3">
    <source>
        <dbReference type="Proteomes" id="UP001207918"/>
    </source>
</evidence>
<reference evidence="2 3" key="1">
    <citation type="submission" date="2021-03" db="EMBL/GenBank/DDBJ databases">
        <title>Aliifodinibius sp. nov., a new bacterium isolated from saline soil.</title>
        <authorList>
            <person name="Galisteo C."/>
            <person name="De La Haba R."/>
            <person name="Sanchez-Porro C."/>
            <person name="Ventosa A."/>
        </authorList>
    </citation>
    <scope>NUCLEOTIDE SEQUENCE [LARGE SCALE GENOMIC DNA]</scope>
    <source>
        <strain evidence="2 3">1BSP15-2V2</strain>
    </source>
</reference>